<gene>
    <name evidence="1" type="ORF">NCCP602_32530</name>
</gene>
<proteinExistence type="predicted"/>
<keyword evidence="2" id="KW-1185">Reference proteome</keyword>
<protein>
    <recommendedName>
        <fullName evidence="3">CAZy families GT2 protein</fullName>
    </recommendedName>
</protein>
<evidence type="ECO:0008006" key="3">
    <source>
        <dbReference type="Google" id="ProtNLM"/>
    </source>
</evidence>
<dbReference type="Gene3D" id="3.90.550.10">
    <property type="entry name" value="Spore Coat Polysaccharide Biosynthesis Protein SpsA, Chain A"/>
    <property type="match status" value="1"/>
</dbReference>
<comment type="caution">
    <text evidence="1">The sequence shown here is derived from an EMBL/GenBank/DDBJ whole genome shotgun (WGS) entry which is preliminary data.</text>
</comment>
<dbReference type="EMBL" id="BAAAAF010000021">
    <property type="protein sequence ID" value="GAA0037291.1"/>
    <property type="molecule type" value="Genomic_DNA"/>
</dbReference>
<sequence>MDDDDMYGQHYLSDQLAALRYSGAELVGKQAHYLYLRNRNIVMCRFPEREHRYTDLVMGPTLMARRDLFLDHPFAERTLGEDTDLQRRIVADGGRIYSADRFNFVQVRGSHSHTWTVGDDLLLANSDVHSFGFGAEHYFF</sequence>
<organism evidence="1 2">
    <name type="scientific">Brevibacterium metallidurans</name>
    <dbReference type="NCBI Taxonomy" id="1482676"/>
    <lineage>
        <taxon>Bacteria</taxon>
        <taxon>Bacillati</taxon>
        <taxon>Actinomycetota</taxon>
        <taxon>Actinomycetes</taxon>
        <taxon>Micrococcales</taxon>
        <taxon>Brevibacteriaceae</taxon>
        <taxon>Brevibacterium</taxon>
    </lineage>
</organism>
<dbReference type="InterPro" id="IPR029044">
    <property type="entry name" value="Nucleotide-diphossugar_trans"/>
</dbReference>
<accession>A0ABN0SS80</accession>
<evidence type="ECO:0000313" key="2">
    <source>
        <dbReference type="Proteomes" id="UP001498238"/>
    </source>
</evidence>
<name>A0ABN0SS80_9MICO</name>
<evidence type="ECO:0000313" key="1">
    <source>
        <dbReference type="EMBL" id="GAA0037291.1"/>
    </source>
</evidence>
<reference evidence="1 2" key="1">
    <citation type="submission" date="2024-01" db="EMBL/GenBank/DDBJ databases">
        <title>Characterization of antibiotic resistant novel bacterial strains and their environmental applications.</title>
        <authorList>
            <person name="Manzoor S."/>
            <person name="Abbas S."/>
            <person name="Arshad M."/>
            <person name="Ahmed I."/>
        </authorList>
    </citation>
    <scope>NUCLEOTIDE SEQUENCE [LARGE SCALE GENOMIC DNA]</scope>
    <source>
        <strain evidence="1 2">NCCP-602</strain>
    </source>
</reference>
<dbReference type="Proteomes" id="UP001498238">
    <property type="component" value="Unassembled WGS sequence"/>
</dbReference>
<dbReference type="SUPFAM" id="SSF53448">
    <property type="entry name" value="Nucleotide-diphospho-sugar transferases"/>
    <property type="match status" value="1"/>
</dbReference>